<dbReference type="Proteomes" id="UP000276443">
    <property type="component" value="Unassembled WGS sequence"/>
</dbReference>
<evidence type="ECO:0000313" key="3">
    <source>
        <dbReference type="Proteomes" id="UP000276443"/>
    </source>
</evidence>
<dbReference type="RefSeq" id="WP_124220486.1">
    <property type="nucleotide sequence ID" value="NZ_RKRF01000008.1"/>
</dbReference>
<comment type="caution">
    <text evidence="2">The sequence shown here is derived from an EMBL/GenBank/DDBJ whole genome shotgun (WGS) entry which is preliminary data.</text>
</comment>
<accession>A0A3N5C6J2</accession>
<dbReference type="OrthoDB" id="9803467at2"/>
<dbReference type="InterPro" id="IPR001466">
    <property type="entry name" value="Beta-lactam-related"/>
</dbReference>
<keyword evidence="3" id="KW-1185">Reference proteome</keyword>
<dbReference type="InterPro" id="IPR012338">
    <property type="entry name" value="Beta-lactam/transpept-like"/>
</dbReference>
<proteinExistence type="predicted"/>
<dbReference type="Gene3D" id="3.40.710.10">
    <property type="entry name" value="DD-peptidase/beta-lactamase superfamily"/>
    <property type="match status" value="1"/>
</dbReference>
<dbReference type="AlphaFoldDB" id="A0A3N5C6J2"/>
<sequence length="361" mass="41239">MSTNLKDLIESSFHKRVNRDSKLRNAHLLIHSAKNNLHLNLASGSAEYVHPEQPIFVASVGKLFTAVIIGQLVERGDLAFEDPITQYLDFNLIKGLQVHKGKDYGAEIQIKHLLNHSSGIRDSLLDPPKDGKPLIDLLIDEPHHMWSPEEIIEWSKKHTKEAKFLPGEGFNYSDTGYVLLGLIVEKATNKSFQDVLHKFIFEPLNMKNSYLLHYSSPAIESEHPLADFYIVDKNVKDFKSISFDYSAGGVVATKEDLLLFMKSLVEGKILRPDTLEAMKDYKKFTLGIDYGYGIMNFKTVPVFMPKKFNMWGNAGMTGSFMFYHPELDSYFIGSLNQFRYNRKGIMLVLKTINLMEKQRLQ</sequence>
<dbReference type="PANTHER" id="PTHR46825:SF7">
    <property type="entry name" value="D-ALANYL-D-ALANINE CARBOXYPEPTIDASE"/>
    <property type="match status" value="1"/>
</dbReference>
<dbReference type="EMBL" id="RKRF01000008">
    <property type="protein sequence ID" value="RPF53915.1"/>
    <property type="molecule type" value="Genomic_DNA"/>
</dbReference>
<reference evidence="2 3" key="1">
    <citation type="submission" date="2018-11" db="EMBL/GenBank/DDBJ databases">
        <title>Genomic Encyclopedia of Type Strains, Phase IV (KMG-IV): sequencing the most valuable type-strain genomes for metagenomic binning, comparative biology and taxonomic classification.</title>
        <authorList>
            <person name="Goeker M."/>
        </authorList>
    </citation>
    <scope>NUCLEOTIDE SEQUENCE [LARGE SCALE GENOMIC DNA]</scope>
    <source>
        <strain evidence="2 3">DSM 18090</strain>
    </source>
</reference>
<dbReference type="SUPFAM" id="SSF56601">
    <property type="entry name" value="beta-lactamase/transpeptidase-like"/>
    <property type="match status" value="1"/>
</dbReference>
<organism evidence="2 3">
    <name type="scientific">Aquisalibacillus elongatus</name>
    <dbReference type="NCBI Taxonomy" id="485577"/>
    <lineage>
        <taxon>Bacteria</taxon>
        <taxon>Bacillati</taxon>
        <taxon>Bacillota</taxon>
        <taxon>Bacilli</taxon>
        <taxon>Bacillales</taxon>
        <taxon>Bacillaceae</taxon>
        <taxon>Aquisalibacillus</taxon>
    </lineage>
</organism>
<dbReference type="InterPro" id="IPR050491">
    <property type="entry name" value="AmpC-like"/>
</dbReference>
<dbReference type="Pfam" id="PF00144">
    <property type="entry name" value="Beta-lactamase"/>
    <property type="match status" value="1"/>
</dbReference>
<evidence type="ECO:0000313" key="2">
    <source>
        <dbReference type="EMBL" id="RPF53915.1"/>
    </source>
</evidence>
<feature type="domain" description="Beta-lactamase-related" evidence="1">
    <location>
        <begin position="49"/>
        <end position="341"/>
    </location>
</feature>
<protein>
    <submittedName>
        <fullName evidence="2">CubicO group peptidase (Beta-lactamase class C family)</fullName>
    </submittedName>
</protein>
<name>A0A3N5C6J2_9BACI</name>
<gene>
    <name evidence="2" type="ORF">EDC24_1100</name>
</gene>
<evidence type="ECO:0000259" key="1">
    <source>
        <dbReference type="Pfam" id="PF00144"/>
    </source>
</evidence>
<dbReference type="PANTHER" id="PTHR46825">
    <property type="entry name" value="D-ALANYL-D-ALANINE-CARBOXYPEPTIDASE/ENDOPEPTIDASE AMPH"/>
    <property type="match status" value="1"/>
</dbReference>